<dbReference type="GO" id="GO:0005874">
    <property type="term" value="C:microtubule"/>
    <property type="evidence" value="ECO:0000318"/>
    <property type="project" value="GO_Central"/>
</dbReference>
<dbReference type="OrthoDB" id="3176171at2759"/>
<name>W1NQ24_AMBTC</name>
<feature type="region of interest" description="Disordered" evidence="9">
    <location>
        <begin position="558"/>
        <end position="589"/>
    </location>
</feature>
<protein>
    <recommendedName>
        <fullName evidence="10">Kinesin motor domain-containing protein</fullName>
    </recommendedName>
</protein>
<keyword evidence="4 7" id="KW-0067">ATP-binding</keyword>
<feature type="domain" description="Kinesin motor" evidence="10">
    <location>
        <begin position="122"/>
        <end position="445"/>
    </location>
</feature>
<dbReference type="PRINTS" id="PR00380">
    <property type="entry name" value="KINESINHEAVY"/>
</dbReference>
<dbReference type="HOGENOM" id="CLU_013578_2_0_1"/>
<dbReference type="PROSITE" id="PS50067">
    <property type="entry name" value="KINESIN_MOTOR_2"/>
    <property type="match status" value="1"/>
</dbReference>
<dbReference type="PANTHER" id="PTHR47972:SF23">
    <property type="entry name" value="KINESIN MOTOR DOMAIN-CONTAINING PROTEIN"/>
    <property type="match status" value="1"/>
</dbReference>
<gene>
    <name evidence="11" type="ORF">AMTR_s00119p00051280</name>
</gene>
<dbReference type="InterPro" id="IPR001752">
    <property type="entry name" value="Kinesin_motor_dom"/>
</dbReference>
<dbReference type="Gene3D" id="3.40.850.10">
    <property type="entry name" value="Kinesin motor domain"/>
    <property type="match status" value="1"/>
</dbReference>
<evidence type="ECO:0000256" key="7">
    <source>
        <dbReference type="PROSITE-ProRule" id="PRU00283"/>
    </source>
</evidence>
<evidence type="ECO:0000256" key="4">
    <source>
        <dbReference type="ARBA" id="ARBA00022840"/>
    </source>
</evidence>
<evidence type="ECO:0000256" key="1">
    <source>
        <dbReference type="ARBA" id="ARBA00010899"/>
    </source>
</evidence>
<evidence type="ECO:0000256" key="5">
    <source>
        <dbReference type="ARBA" id="ARBA00023054"/>
    </source>
</evidence>
<dbReference type="EMBL" id="KI396540">
    <property type="protein sequence ID" value="ERM97205.1"/>
    <property type="molecule type" value="Genomic_DNA"/>
</dbReference>
<accession>W1NQ24</accession>
<keyword evidence="2" id="KW-0493">Microtubule</keyword>
<dbReference type="GO" id="GO:0005737">
    <property type="term" value="C:cytoplasm"/>
    <property type="evidence" value="ECO:0000318"/>
    <property type="project" value="GO_Central"/>
</dbReference>
<dbReference type="eggNOG" id="KOG0239">
    <property type="taxonomic scope" value="Eukaryota"/>
</dbReference>
<evidence type="ECO:0000256" key="8">
    <source>
        <dbReference type="SAM" id="Coils"/>
    </source>
</evidence>
<dbReference type="InterPro" id="IPR027640">
    <property type="entry name" value="Kinesin-like_fam"/>
</dbReference>
<feature type="region of interest" description="Disordered" evidence="9">
    <location>
        <begin position="1"/>
        <end position="28"/>
    </location>
</feature>
<dbReference type="GO" id="GO:0005871">
    <property type="term" value="C:kinesin complex"/>
    <property type="evidence" value="ECO:0000318"/>
    <property type="project" value="GO_Central"/>
</dbReference>
<dbReference type="OMA" id="FELEYMC"/>
<dbReference type="Pfam" id="PF00225">
    <property type="entry name" value="Kinesin"/>
    <property type="match status" value="1"/>
</dbReference>
<reference evidence="12" key="1">
    <citation type="journal article" date="2013" name="Science">
        <title>The Amborella genome and the evolution of flowering plants.</title>
        <authorList>
            <consortium name="Amborella Genome Project"/>
        </authorList>
    </citation>
    <scope>NUCLEOTIDE SEQUENCE [LARGE SCALE GENOMIC DNA]</scope>
</reference>
<dbReference type="PANTHER" id="PTHR47972">
    <property type="entry name" value="KINESIN-LIKE PROTEIN KLP-3"/>
    <property type="match status" value="1"/>
</dbReference>
<dbReference type="GO" id="GO:0007018">
    <property type="term" value="P:microtubule-based movement"/>
    <property type="evidence" value="ECO:0000318"/>
    <property type="project" value="GO_Central"/>
</dbReference>
<keyword evidence="12" id="KW-1185">Reference proteome</keyword>
<dbReference type="Proteomes" id="UP000017836">
    <property type="component" value="Unassembled WGS sequence"/>
</dbReference>
<dbReference type="InterPro" id="IPR027417">
    <property type="entry name" value="P-loop_NTPase"/>
</dbReference>
<dbReference type="FunFam" id="3.40.850.10:FF:000074">
    <property type="entry name" value="p-loop containing nucleoside triphosphate hydrolase superfamily protein"/>
    <property type="match status" value="1"/>
</dbReference>
<feature type="compositionally biased region" description="Polar residues" evidence="9">
    <location>
        <begin position="572"/>
        <end position="589"/>
    </location>
</feature>
<evidence type="ECO:0000259" key="10">
    <source>
        <dbReference type="PROSITE" id="PS50067"/>
    </source>
</evidence>
<dbReference type="STRING" id="13333.W1NQ24"/>
<evidence type="ECO:0000256" key="2">
    <source>
        <dbReference type="ARBA" id="ARBA00022701"/>
    </source>
</evidence>
<feature type="coiled-coil region" evidence="8">
    <location>
        <begin position="88"/>
        <end position="115"/>
    </location>
</feature>
<keyword evidence="6 7" id="KW-0505">Motor protein</keyword>
<organism evidence="11 12">
    <name type="scientific">Amborella trichopoda</name>
    <dbReference type="NCBI Taxonomy" id="13333"/>
    <lineage>
        <taxon>Eukaryota</taxon>
        <taxon>Viridiplantae</taxon>
        <taxon>Streptophyta</taxon>
        <taxon>Embryophyta</taxon>
        <taxon>Tracheophyta</taxon>
        <taxon>Spermatophyta</taxon>
        <taxon>Magnoliopsida</taxon>
        <taxon>Amborellales</taxon>
        <taxon>Amborellaceae</taxon>
        <taxon>Amborella</taxon>
    </lineage>
</organism>
<dbReference type="InterPro" id="IPR036961">
    <property type="entry name" value="Kinesin_motor_dom_sf"/>
</dbReference>
<evidence type="ECO:0000256" key="6">
    <source>
        <dbReference type="ARBA" id="ARBA00023175"/>
    </source>
</evidence>
<evidence type="ECO:0000313" key="12">
    <source>
        <dbReference type="Proteomes" id="UP000017836"/>
    </source>
</evidence>
<sequence>MVHLVEQGGTHVPLGSSPCESRQWGGPSQSLSDSIQSLVGLRSHLTSRWAESVCNLIKEHSSESLATRSHYVASDSCENGQDEMGATISKLQGELAALRAQVINLNLEKRQILHELLDLKGNIRVYCRIRPFLKDEECYHQASVVSSDSNKLQLRVGQNRTKEYTFDKVFHPGTSQDEVFEEVEPVIKAALDGYNVCIFAYGQTGTGKTFTMEGRPDCPGVVPRAIKTLFSLASDGNQKIGFYFSMLEVYMGNLRDLLNPQVEKSSNSSAQSLSIQMDPMGGIEIENLVAIPVNDFNQANKLYKYGRRFRSTASTNSNDTSSRSHCLIRISINCIDAPERRRVVNKIWMVDLGGSERLLKTQATGKRLEEGKAINLSLSALGDVISALQEKHPHVPYRNSKLTQLLRDSLGEDSKTLMLVHISPNEADLGETICSLGFATRAKQIRLGREESSGARAEKEAAMADLLQKMRYLEDKSQDIKQSIQKAEFVLNESLKRDGRLEPHLAEEETETMIEMEKSKIGNVVCPSLKLPRFMRPTECSRQKYGSDFFSYMESSTKKERPHVAKKKHPSSVKSATYPSKAKSQSELSTSRSSCLVGLNWKSSMGYETDYSNGTSECEVKRVVFPLNVKAQRNYFEGDLASENWPSQKDKRTNNYTSRRKRVLAIPVPGDRRNGDPQVKMINKMKGNLPNFHGETMEMSLNNSLDVRDADKAYEDLFENKYSEPSSGNVSEENMVQLLHKVGETKRSPMQQRTDNNQCSTDGLVVKFNGLNLTCPPNVVENLSQNEQFHEVAQNLEPREKGQIQPTGLSHKMEVGLVKVRLLDRKEKKEDLPQEFKEAENNSKEATCHSPAHFDVANLPDIGFKERKAYPGFCYVFGQTVRGFWGSLLLGLGIQGLGFGDEFYHGLQF</sequence>
<dbReference type="SMART" id="SM00129">
    <property type="entry name" value="KISc"/>
    <property type="match status" value="1"/>
</dbReference>
<keyword evidence="3 7" id="KW-0547">Nucleotide-binding</keyword>
<dbReference type="GO" id="GO:0003777">
    <property type="term" value="F:microtubule motor activity"/>
    <property type="evidence" value="ECO:0000318"/>
    <property type="project" value="GO_Central"/>
</dbReference>
<dbReference type="GO" id="GO:0051225">
    <property type="term" value="P:spindle assembly"/>
    <property type="evidence" value="ECO:0000318"/>
    <property type="project" value="GO_Central"/>
</dbReference>
<dbReference type="GO" id="GO:0016887">
    <property type="term" value="F:ATP hydrolysis activity"/>
    <property type="evidence" value="ECO:0000318"/>
    <property type="project" value="GO_Central"/>
</dbReference>
<feature type="binding site" evidence="7">
    <location>
        <begin position="202"/>
        <end position="209"/>
    </location>
    <ligand>
        <name>ATP</name>
        <dbReference type="ChEBI" id="CHEBI:30616"/>
    </ligand>
</feature>
<dbReference type="SUPFAM" id="SSF52540">
    <property type="entry name" value="P-loop containing nucleoside triphosphate hydrolases"/>
    <property type="match status" value="1"/>
</dbReference>
<dbReference type="GO" id="GO:0008017">
    <property type="term" value="F:microtubule binding"/>
    <property type="evidence" value="ECO:0000318"/>
    <property type="project" value="GO_Central"/>
</dbReference>
<keyword evidence="5 8" id="KW-0175">Coiled coil</keyword>
<dbReference type="AlphaFoldDB" id="W1NQ24"/>
<dbReference type="GO" id="GO:0005524">
    <property type="term" value="F:ATP binding"/>
    <property type="evidence" value="ECO:0007669"/>
    <property type="project" value="UniProtKB-UniRule"/>
</dbReference>
<proteinExistence type="inferred from homology"/>
<evidence type="ECO:0000256" key="9">
    <source>
        <dbReference type="SAM" id="MobiDB-lite"/>
    </source>
</evidence>
<dbReference type="Gramene" id="ERM97205">
    <property type="protein sequence ID" value="ERM97205"/>
    <property type="gene ID" value="AMTR_s00119p00051280"/>
</dbReference>
<evidence type="ECO:0000256" key="3">
    <source>
        <dbReference type="ARBA" id="ARBA00022741"/>
    </source>
</evidence>
<evidence type="ECO:0000313" key="11">
    <source>
        <dbReference type="EMBL" id="ERM97205.1"/>
    </source>
</evidence>
<comment type="similarity">
    <text evidence="1">Belongs to the TRAFAC class myosin-kinesin ATPase superfamily. Kinesin family. KIN-14 subfamily.</text>
</comment>